<reference evidence="2" key="2">
    <citation type="journal article" date="2015" name="Data Brief">
        <title>Shoot transcriptome of the giant reed, Arundo donax.</title>
        <authorList>
            <person name="Barrero R.A."/>
            <person name="Guerrero F.D."/>
            <person name="Moolhuijzen P."/>
            <person name="Goolsby J.A."/>
            <person name="Tidwell J."/>
            <person name="Bellgard S.E."/>
            <person name="Bellgard M.I."/>
        </authorList>
    </citation>
    <scope>NUCLEOTIDE SEQUENCE</scope>
    <source>
        <tissue evidence="2">Shoot tissue taken approximately 20 cm above the soil surface</tissue>
    </source>
</reference>
<evidence type="ECO:0000313" key="2">
    <source>
        <dbReference type="EMBL" id="JAE24355.1"/>
    </source>
</evidence>
<dbReference type="AlphaFoldDB" id="A0A0A9GGX6"/>
<proteinExistence type="predicted"/>
<dbReference type="EMBL" id="GBRH01173541">
    <property type="protein sequence ID" value="JAE24355.1"/>
    <property type="molecule type" value="Transcribed_RNA"/>
</dbReference>
<reference evidence="2" key="1">
    <citation type="submission" date="2014-09" db="EMBL/GenBank/DDBJ databases">
        <authorList>
            <person name="Magalhaes I.L.F."/>
            <person name="Oliveira U."/>
            <person name="Santos F.R."/>
            <person name="Vidigal T.H.D.A."/>
            <person name="Brescovit A.D."/>
            <person name="Santos A.J."/>
        </authorList>
    </citation>
    <scope>NUCLEOTIDE SEQUENCE</scope>
    <source>
        <tissue evidence="2">Shoot tissue taken approximately 20 cm above the soil surface</tissue>
    </source>
</reference>
<protein>
    <submittedName>
        <fullName evidence="2">Uncharacterized protein</fullName>
    </submittedName>
</protein>
<accession>A0A0A9GGX6</accession>
<feature type="region of interest" description="Disordered" evidence="1">
    <location>
        <begin position="1"/>
        <end position="27"/>
    </location>
</feature>
<evidence type="ECO:0000256" key="1">
    <source>
        <dbReference type="SAM" id="MobiDB-lite"/>
    </source>
</evidence>
<organism evidence="2">
    <name type="scientific">Arundo donax</name>
    <name type="common">Giant reed</name>
    <name type="synonym">Donax arundinaceus</name>
    <dbReference type="NCBI Taxonomy" id="35708"/>
    <lineage>
        <taxon>Eukaryota</taxon>
        <taxon>Viridiplantae</taxon>
        <taxon>Streptophyta</taxon>
        <taxon>Embryophyta</taxon>
        <taxon>Tracheophyta</taxon>
        <taxon>Spermatophyta</taxon>
        <taxon>Magnoliopsida</taxon>
        <taxon>Liliopsida</taxon>
        <taxon>Poales</taxon>
        <taxon>Poaceae</taxon>
        <taxon>PACMAD clade</taxon>
        <taxon>Arundinoideae</taxon>
        <taxon>Arundineae</taxon>
        <taxon>Arundo</taxon>
    </lineage>
</organism>
<sequence length="160" mass="16712">MGRSCKQEHEHLSPQGGDAGRPGSRYLRPIDTVLGGHGFMKLPPLESPSITTSLTPHVPCEAACYGGEDLHRGGNGITDWAMMDRLVASHLNGQPDASTYQLCSFDGGPGGDDADGLAFYSAADTLLLCGSSGSTGSDDDLWSFARSAATSTERLSHASL</sequence>
<feature type="compositionally biased region" description="Basic and acidic residues" evidence="1">
    <location>
        <begin position="1"/>
        <end position="12"/>
    </location>
</feature>
<name>A0A0A9GGX6_ARUDO</name>